<keyword evidence="2" id="KW-1185">Reference proteome</keyword>
<sequence>MIYPDVLYSKAIDFSTGAMARAILTRVALNPNEMLPDTGKTPNRLVIPELVRSEWSYGVGTEEYLIRAIYLDVAAVTVNHLVPYACTCTSKLKLTKKPQNLHRLLKHDIGNSPETVTGSNNKRAKAILGASQGIQSPDRLLLMSQIVGPRNSHN</sequence>
<evidence type="ECO:0000313" key="2">
    <source>
        <dbReference type="Proteomes" id="UP000193648"/>
    </source>
</evidence>
<proteinExistence type="predicted"/>
<dbReference type="EMBL" id="MCFF01000037">
    <property type="protein sequence ID" value="ORZ08581.1"/>
    <property type="molecule type" value="Genomic_DNA"/>
</dbReference>
<dbReference type="OrthoDB" id="5597935at2759"/>
<dbReference type="InParanoid" id="A0A1Y2GG67"/>
<name>A0A1Y2GG67_9FUNG</name>
<accession>A0A1Y2GG67</accession>
<dbReference type="RefSeq" id="XP_021878509.1">
    <property type="nucleotide sequence ID" value="XM_022029039.1"/>
</dbReference>
<evidence type="ECO:0000313" key="1">
    <source>
        <dbReference type="EMBL" id="ORZ08581.1"/>
    </source>
</evidence>
<organism evidence="1 2">
    <name type="scientific">Lobosporangium transversale</name>
    <dbReference type="NCBI Taxonomy" id="64571"/>
    <lineage>
        <taxon>Eukaryota</taxon>
        <taxon>Fungi</taxon>
        <taxon>Fungi incertae sedis</taxon>
        <taxon>Mucoromycota</taxon>
        <taxon>Mortierellomycotina</taxon>
        <taxon>Mortierellomycetes</taxon>
        <taxon>Mortierellales</taxon>
        <taxon>Mortierellaceae</taxon>
        <taxon>Lobosporangium</taxon>
    </lineage>
</organism>
<protein>
    <submittedName>
        <fullName evidence="1">Uncharacterized protein</fullName>
    </submittedName>
</protein>
<dbReference type="GeneID" id="33570882"/>
<gene>
    <name evidence="1" type="ORF">BCR41DRAFT_399256</name>
</gene>
<dbReference type="Proteomes" id="UP000193648">
    <property type="component" value="Unassembled WGS sequence"/>
</dbReference>
<comment type="caution">
    <text evidence="1">The sequence shown here is derived from an EMBL/GenBank/DDBJ whole genome shotgun (WGS) entry which is preliminary data.</text>
</comment>
<dbReference type="AlphaFoldDB" id="A0A1Y2GG67"/>
<reference evidence="1 2" key="1">
    <citation type="submission" date="2016-07" db="EMBL/GenBank/DDBJ databases">
        <title>Pervasive Adenine N6-methylation of Active Genes in Fungi.</title>
        <authorList>
            <consortium name="DOE Joint Genome Institute"/>
            <person name="Mondo S.J."/>
            <person name="Dannebaum R.O."/>
            <person name="Kuo R.C."/>
            <person name="Labutti K."/>
            <person name="Haridas S."/>
            <person name="Kuo A."/>
            <person name="Salamov A."/>
            <person name="Ahrendt S.R."/>
            <person name="Lipzen A."/>
            <person name="Sullivan W."/>
            <person name="Andreopoulos W.B."/>
            <person name="Clum A."/>
            <person name="Lindquist E."/>
            <person name="Daum C."/>
            <person name="Ramamoorthy G.K."/>
            <person name="Gryganskyi A."/>
            <person name="Culley D."/>
            <person name="Magnuson J.K."/>
            <person name="James T.Y."/>
            <person name="O'Malley M.A."/>
            <person name="Stajich J.E."/>
            <person name="Spatafora J.W."/>
            <person name="Visel A."/>
            <person name="Grigoriev I.V."/>
        </authorList>
    </citation>
    <scope>NUCLEOTIDE SEQUENCE [LARGE SCALE GENOMIC DNA]</scope>
    <source>
        <strain evidence="1 2">NRRL 3116</strain>
    </source>
</reference>